<dbReference type="Proteomes" id="UP001515780">
    <property type="component" value="Unassembled WGS sequence"/>
</dbReference>
<gene>
    <name evidence="1" type="ORF">F3J37_27085</name>
</gene>
<comment type="caution">
    <text evidence="1">The sequence shown here is derived from an EMBL/GenBank/DDBJ whole genome shotgun (WGS) entry which is preliminary data.</text>
</comment>
<protein>
    <submittedName>
        <fullName evidence="1">Uncharacterized protein</fullName>
    </submittedName>
</protein>
<dbReference type="RefSeq" id="WP_034830887.1">
    <property type="nucleotide sequence ID" value="NZ_VWXC01000039.1"/>
</dbReference>
<evidence type="ECO:0000313" key="1">
    <source>
        <dbReference type="EMBL" id="NIG22316.1"/>
    </source>
</evidence>
<dbReference type="EMBL" id="VWXC01000039">
    <property type="protein sequence ID" value="NIG22316.1"/>
    <property type="molecule type" value="Genomic_DNA"/>
</dbReference>
<accession>A0ABX0S0J7</accession>
<name>A0ABX0S0J7_9GAMM</name>
<proteinExistence type="predicted"/>
<keyword evidence="2" id="KW-1185">Reference proteome</keyword>
<sequence>MSKTLHDRLEPLTGLNDKTLALSVRREFFWVELHDMAKTVRVQAMNVPESNLPASILEVLTKAGHLALNHFGKHGEKA</sequence>
<organism evidence="1 2">
    <name type="scientific">Candidatus Pantoea communis</name>
    <dbReference type="NCBI Taxonomy" id="2608354"/>
    <lineage>
        <taxon>Bacteria</taxon>
        <taxon>Pseudomonadati</taxon>
        <taxon>Pseudomonadota</taxon>
        <taxon>Gammaproteobacteria</taxon>
        <taxon>Enterobacterales</taxon>
        <taxon>Erwiniaceae</taxon>
        <taxon>Pantoea</taxon>
    </lineage>
</organism>
<evidence type="ECO:0000313" key="2">
    <source>
        <dbReference type="Proteomes" id="UP001515780"/>
    </source>
</evidence>
<reference evidence="1 2" key="1">
    <citation type="journal article" date="2019" name="bioRxiv">
        <title>Bacteria contribute to plant secondary compound degradation in a generalist herbivore system.</title>
        <authorList>
            <person name="Francoeur C.B."/>
            <person name="Khadempour L."/>
            <person name="Moreira-Soto R.D."/>
            <person name="Gotting K."/>
            <person name="Book A.J."/>
            <person name="Pinto-Tomas A.A."/>
            <person name="Keefover-Ring K."/>
            <person name="Currie C.R."/>
        </authorList>
    </citation>
    <scope>NUCLEOTIDE SEQUENCE [LARGE SCALE GENOMIC DNA]</scope>
    <source>
        <strain evidence="1">Al-1710</strain>
    </source>
</reference>